<evidence type="ECO:0000313" key="3">
    <source>
        <dbReference type="Proteomes" id="UP000241769"/>
    </source>
</evidence>
<comment type="caution">
    <text evidence="2">The sequence shown here is derived from an EMBL/GenBank/DDBJ whole genome shotgun (WGS) entry which is preliminary data.</text>
</comment>
<dbReference type="EMBL" id="MDYQ01000277">
    <property type="protein sequence ID" value="PRP77157.1"/>
    <property type="molecule type" value="Genomic_DNA"/>
</dbReference>
<gene>
    <name evidence="2" type="ORF">PROFUN_15038</name>
</gene>
<sequence>MSYPVIPSWSDLVAEEDESITSYDLHNEITKPNRSKGTYSSPLSKYCDPFLHMEDEDDLYDSYTFGFSESFGSSQVERATNVLDSAFNDAFPSAKPSIEQWDPVEELADYLRPKSRSTEAIDEQIYSIEHEIARIAEERRQLKLSLGSTPVTSPIDSPSELQDSPIIDIYMDSLTNSPSFSHSSGSEDLDLSPQLEVFSSKPEPIITHTSTTMTTPTTTFKKAKTRENTKPSTSKPKPETKRKVNLLESDHPIIIKADTGKREQKKKTTRRKAEVFQQPELAFNYIDTNTSKKLKMTIEGDTFKREQIVRVKAPPRNEDEEIDDKQKVLMFVAMAMQHNRQIEQNKHHRASSTRATETWTLSLTGTPVTRRWARSFNRMMGYSPSMARKTQLPPTQRDADKLSKSSMLVPPFYL</sequence>
<proteinExistence type="predicted"/>
<name>A0A2P6MZM7_9EUKA</name>
<evidence type="ECO:0000256" key="1">
    <source>
        <dbReference type="SAM" id="MobiDB-lite"/>
    </source>
</evidence>
<reference evidence="2 3" key="1">
    <citation type="journal article" date="2018" name="Genome Biol. Evol.">
        <title>Multiple Roots of Fruiting Body Formation in Amoebozoa.</title>
        <authorList>
            <person name="Hillmann F."/>
            <person name="Forbes G."/>
            <person name="Novohradska S."/>
            <person name="Ferling I."/>
            <person name="Riege K."/>
            <person name="Groth M."/>
            <person name="Westermann M."/>
            <person name="Marz M."/>
            <person name="Spaller T."/>
            <person name="Winckler T."/>
            <person name="Schaap P."/>
            <person name="Glockner G."/>
        </authorList>
    </citation>
    <scope>NUCLEOTIDE SEQUENCE [LARGE SCALE GENOMIC DNA]</scope>
    <source>
        <strain evidence="2 3">Jena</strain>
    </source>
</reference>
<dbReference type="Proteomes" id="UP000241769">
    <property type="component" value="Unassembled WGS sequence"/>
</dbReference>
<organism evidence="2 3">
    <name type="scientific">Planoprotostelium fungivorum</name>
    <dbReference type="NCBI Taxonomy" id="1890364"/>
    <lineage>
        <taxon>Eukaryota</taxon>
        <taxon>Amoebozoa</taxon>
        <taxon>Evosea</taxon>
        <taxon>Variosea</taxon>
        <taxon>Cavosteliida</taxon>
        <taxon>Cavosteliaceae</taxon>
        <taxon>Planoprotostelium</taxon>
    </lineage>
</organism>
<accession>A0A2P6MZM7</accession>
<protein>
    <submittedName>
        <fullName evidence="2">Uncharacterized protein</fullName>
    </submittedName>
</protein>
<feature type="region of interest" description="Disordered" evidence="1">
    <location>
        <begin position="385"/>
        <end position="414"/>
    </location>
</feature>
<evidence type="ECO:0000313" key="2">
    <source>
        <dbReference type="EMBL" id="PRP77157.1"/>
    </source>
</evidence>
<feature type="region of interest" description="Disordered" evidence="1">
    <location>
        <begin position="216"/>
        <end position="242"/>
    </location>
</feature>
<keyword evidence="3" id="KW-1185">Reference proteome</keyword>
<dbReference type="AlphaFoldDB" id="A0A2P6MZM7"/>
<dbReference type="InParanoid" id="A0A2P6MZM7"/>